<reference evidence="1 2" key="1">
    <citation type="submission" date="2017-01" db="EMBL/GenBank/DDBJ databases">
        <title>Whole-Genome Shotgun Sequencing of Two beta-Proteobacterial Species in Search of the Bulgecin Biosynthetic Cluster.</title>
        <authorList>
            <person name="Horsman M.E."/>
            <person name="Marous D.R."/>
            <person name="Li R."/>
            <person name="Oliver R.A."/>
            <person name="Byun B."/>
            <person name="Emrich S.J."/>
            <person name="Boggess B."/>
            <person name="Townsend C.A."/>
            <person name="Mobashery S."/>
        </authorList>
    </citation>
    <scope>NUCLEOTIDE SEQUENCE [LARGE SCALE GENOMIC DNA]</scope>
    <source>
        <strain evidence="1 2">ATCC 31363</strain>
    </source>
</reference>
<gene>
    <name evidence="1" type="ORF">BWP39_16480</name>
</gene>
<evidence type="ECO:0000313" key="2">
    <source>
        <dbReference type="Proteomes" id="UP000218022"/>
    </source>
</evidence>
<accession>A0A2A4EY98</accession>
<protein>
    <submittedName>
        <fullName evidence="1">Uncharacterized protein</fullName>
    </submittedName>
</protein>
<sequence length="224" mass="25263">MPLIFLIPQEYSGPVVILFDQPGGIDLTPGKDGYEVKVPANGIIRVKGTYTFDNGGGYPGSSIVFLMIGKNEERTPLLEAINPWQEWDKDDRMSWLVGIRDVRGNLQKIPQSYAEGFVFDDFPESVKDKPMILWHDSCQDRVFGPDWEAYGAGEKTAEDLHIPPCGEFVVGSIERIRTWPEWMFLRGKGKTEKLRINNPAYTSIQELIDEANARVARKKAEGIS</sequence>
<proteinExistence type="predicted"/>
<name>A0A2A4EY98_9BURK</name>
<dbReference type="AlphaFoldDB" id="A0A2A4EY98"/>
<evidence type="ECO:0000313" key="1">
    <source>
        <dbReference type="EMBL" id="PCE26121.1"/>
    </source>
</evidence>
<comment type="caution">
    <text evidence="1">The sequence shown here is derived from an EMBL/GenBank/DDBJ whole genome shotgun (WGS) entry which is preliminary data.</text>
</comment>
<dbReference type="Proteomes" id="UP000218022">
    <property type="component" value="Unassembled WGS sequence"/>
</dbReference>
<dbReference type="EMBL" id="MTZV01000004">
    <property type="protein sequence ID" value="PCE26121.1"/>
    <property type="molecule type" value="Genomic_DNA"/>
</dbReference>
<organism evidence="1 2">
    <name type="scientific">Paraburkholderia acidicola</name>
    <dbReference type="NCBI Taxonomy" id="1912599"/>
    <lineage>
        <taxon>Bacteria</taxon>
        <taxon>Pseudomonadati</taxon>
        <taxon>Pseudomonadota</taxon>
        <taxon>Betaproteobacteria</taxon>
        <taxon>Burkholderiales</taxon>
        <taxon>Burkholderiaceae</taxon>
        <taxon>Paraburkholderia</taxon>
    </lineage>
</organism>
<dbReference type="OrthoDB" id="6685039at2"/>